<evidence type="ECO:0000313" key="2">
    <source>
        <dbReference type="EMBL" id="JAA67931.1"/>
    </source>
</evidence>
<feature type="domain" description="BPTI/Kunitz inhibitor" evidence="1">
    <location>
        <begin position="42"/>
        <end position="103"/>
    </location>
</feature>
<dbReference type="Gene3D" id="4.10.410.10">
    <property type="entry name" value="Pancreatic trypsin inhibitor Kunitz domain"/>
    <property type="match status" value="1"/>
</dbReference>
<dbReference type="SUPFAM" id="SSF57362">
    <property type="entry name" value="BPTI-like"/>
    <property type="match status" value="1"/>
</dbReference>
<dbReference type="GO" id="GO:0004867">
    <property type="term" value="F:serine-type endopeptidase inhibitor activity"/>
    <property type="evidence" value="ECO:0007669"/>
    <property type="project" value="InterPro"/>
</dbReference>
<dbReference type="AlphaFoldDB" id="A0A0K8RA18"/>
<dbReference type="InterPro" id="IPR036880">
    <property type="entry name" value="Kunitz_BPTI_sf"/>
</dbReference>
<sequence>MAVRHTATILITAGRIYEDRKPIFSGVCHCHDSTDDDSTYDSSLSEEEGRCNGSPYNPRGLLRQNGWFYDQNRDECRLYYFGDGSWYKDKNKFQTLEECRKTCRSGVPSFCFEKPEEGKRTQSFLMYSYDAKPRSVRRYIGFNRCI</sequence>
<dbReference type="PROSITE" id="PS50279">
    <property type="entry name" value="BPTI_KUNITZ_2"/>
    <property type="match status" value="1"/>
</dbReference>
<reference evidence="2" key="1">
    <citation type="submission" date="2012-12" db="EMBL/GenBank/DDBJ databases">
        <title>Identification and characterization of a phenylalanine ammonia-lyase gene family in Isatis indigotica Fort.</title>
        <authorList>
            <person name="Liu Q."/>
            <person name="Chen J."/>
            <person name="Zhou X."/>
            <person name="Di P."/>
            <person name="Xiao Y."/>
            <person name="Xuan H."/>
            <person name="Zhang L."/>
            <person name="Chen W."/>
        </authorList>
    </citation>
    <scope>NUCLEOTIDE SEQUENCE</scope>
    <source>
        <tissue evidence="2">Salivary gland</tissue>
    </source>
</reference>
<evidence type="ECO:0000259" key="1">
    <source>
        <dbReference type="PROSITE" id="PS50279"/>
    </source>
</evidence>
<dbReference type="Pfam" id="PF00014">
    <property type="entry name" value="Kunitz_BPTI"/>
    <property type="match status" value="1"/>
</dbReference>
<accession>A0A0K8RA18</accession>
<dbReference type="EMBL" id="GADI01005877">
    <property type="protein sequence ID" value="JAA67931.1"/>
    <property type="molecule type" value="mRNA"/>
</dbReference>
<name>A0A0K8RA18_IXORI</name>
<dbReference type="InterPro" id="IPR002223">
    <property type="entry name" value="Kunitz_BPTI"/>
</dbReference>
<proteinExistence type="evidence at transcript level"/>
<protein>
    <submittedName>
        <fullName evidence="2">Putative salivary kunitz domain protein</fullName>
    </submittedName>
</protein>
<organism evidence="2">
    <name type="scientific">Ixodes ricinus</name>
    <name type="common">Common tick</name>
    <name type="synonym">Acarus ricinus</name>
    <dbReference type="NCBI Taxonomy" id="34613"/>
    <lineage>
        <taxon>Eukaryota</taxon>
        <taxon>Metazoa</taxon>
        <taxon>Ecdysozoa</taxon>
        <taxon>Arthropoda</taxon>
        <taxon>Chelicerata</taxon>
        <taxon>Arachnida</taxon>
        <taxon>Acari</taxon>
        <taxon>Parasitiformes</taxon>
        <taxon>Ixodida</taxon>
        <taxon>Ixodoidea</taxon>
        <taxon>Ixodidae</taxon>
        <taxon>Ixodinae</taxon>
        <taxon>Ixodes</taxon>
    </lineage>
</organism>